<gene>
    <name evidence="1" type="ORF">F2Q68_00033962</name>
</gene>
<protein>
    <submittedName>
        <fullName evidence="1">Uncharacterized protein</fullName>
    </submittedName>
</protein>
<evidence type="ECO:0000313" key="1">
    <source>
        <dbReference type="EMBL" id="KAF2550892.1"/>
    </source>
</evidence>
<dbReference type="EMBL" id="QGKW02001988">
    <property type="protein sequence ID" value="KAF2550892.1"/>
    <property type="molecule type" value="Genomic_DNA"/>
</dbReference>
<organism evidence="1 2">
    <name type="scientific">Brassica cretica</name>
    <name type="common">Mustard</name>
    <dbReference type="NCBI Taxonomy" id="69181"/>
    <lineage>
        <taxon>Eukaryota</taxon>
        <taxon>Viridiplantae</taxon>
        <taxon>Streptophyta</taxon>
        <taxon>Embryophyta</taxon>
        <taxon>Tracheophyta</taxon>
        <taxon>Spermatophyta</taxon>
        <taxon>Magnoliopsida</taxon>
        <taxon>eudicotyledons</taxon>
        <taxon>Gunneridae</taxon>
        <taxon>Pentapetalae</taxon>
        <taxon>rosids</taxon>
        <taxon>malvids</taxon>
        <taxon>Brassicales</taxon>
        <taxon>Brassicaceae</taxon>
        <taxon>Brassiceae</taxon>
        <taxon>Brassica</taxon>
    </lineage>
</organism>
<proteinExistence type="predicted"/>
<sequence length="294" mass="33243">MIDPRIWLEPEGFRDWTLRSFKSTGCSFRSGYHIRTLAYLDPEVSWEPEGTRRFFRDVMTPMRLRLHRGSSFFFIFGTLRPDRNPKGPYSASLGKATTGTCLDFAFAARKLATIDFICCILLLLEVTDRLRGCWCGCYYPSARLHCFPCLEKQGLDCSILEIDLLTWRFLEDPGAIWRPEGCGGSRRFSLDPEIVIGDPEVPLDHEVLFGTQRSRDNIRTMTYLDPEVVWEPGGSLGMNPKVSSLDPEIWNPEGPYSASLGNATTGTCLDFTFCRSEAGHYQVSMLYSTSAGSH</sequence>
<evidence type="ECO:0000313" key="2">
    <source>
        <dbReference type="Proteomes" id="UP000712281"/>
    </source>
</evidence>
<comment type="caution">
    <text evidence="1">The sequence shown here is derived from an EMBL/GenBank/DDBJ whole genome shotgun (WGS) entry which is preliminary data.</text>
</comment>
<accession>A0A8S9H3S3</accession>
<dbReference type="Proteomes" id="UP000712281">
    <property type="component" value="Unassembled WGS sequence"/>
</dbReference>
<reference evidence="1" key="1">
    <citation type="submission" date="2019-12" db="EMBL/GenBank/DDBJ databases">
        <title>Genome sequencing and annotation of Brassica cretica.</title>
        <authorList>
            <person name="Studholme D.J."/>
            <person name="Sarris P.F."/>
        </authorList>
    </citation>
    <scope>NUCLEOTIDE SEQUENCE</scope>
    <source>
        <strain evidence="1">PFS-001/15</strain>
        <tissue evidence="1">Leaf</tissue>
    </source>
</reference>
<name>A0A8S9H3S3_BRACR</name>
<dbReference type="AlphaFoldDB" id="A0A8S9H3S3"/>